<keyword evidence="5" id="KW-0067">ATP-binding</keyword>
<dbReference type="OrthoDB" id="10047816at2759"/>
<keyword evidence="2" id="KW-0808">Transferase</keyword>
<evidence type="ECO:0000256" key="2">
    <source>
        <dbReference type="ARBA" id="ARBA00022679"/>
    </source>
</evidence>
<dbReference type="SUPFAM" id="SSF56112">
    <property type="entry name" value="Protein kinase-like (PK-like)"/>
    <property type="match status" value="1"/>
</dbReference>
<dbReference type="PANTHER" id="PTHR24351">
    <property type="entry name" value="RIBOSOMAL PROTEIN S6 KINASE"/>
    <property type="match status" value="1"/>
</dbReference>
<keyword evidence="1" id="KW-0723">Serine/threonine-protein kinase</keyword>
<dbReference type="AlphaFoldDB" id="A0A2R5G8K5"/>
<proteinExistence type="predicted"/>
<organism evidence="7 8">
    <name type="scientific">Hondaea fermentalgiana</name>
    <dbReference type="NCBI Taxonomy" id="2315210"/>
    <lineage>
        <taxon>Eukaryota</taxon>
        <taxon>Sar</taxon>
        <taxon>Stramenopiles</taxon>
        <taxon>Bigyra</taxon>
        <taxon>Labyrinthulomycetes</taxon>
        <taxon>Thraustochytrida</taxon>
        <taxon>Thraustochytriidae</taxon>
        <taxon>Hondaea</taxon>
    </lineage>
</organism>
<reference evidence="7 8" key="1">
    <citation type="submission" date="2017-12" db="EMBL/GenBank/DDBJ databases">
        <title>Sequencing, de novo assembly and annotation of complete genome of a new Thraustochytrid species, strain FCC1311.</title>
        <authorList>
            <person name="Sedici K."/>
            <person name="Godart F."/>
            <person name="Aiese Cigliano R."/>
            <person name="Sanseverino W."/>
            <person name="Barakat M."/>
            <person name="Ortet P."/>
            <person name="Marechal E."/>
            <person name="Cagnac O."/>
            <person name="Amato A."/>
        </authorList>
    </citation>
    <scope>NUCLEOTIDE SEQUENCE [LARGE SCALE GENOMIC DNA]</scope>
</reference>
<name>A0A2R5G8K5_9STRA</name>
<dbReference type="EMBL" id="BEYU01000030">
    <property type="protein sequence ID" value="GBG27396.1"/>
    <property type="molecule type" value="Genomic_DNA"/>
</dbReference>
<feature type="domain" description="Protein kinase" evidence="6">
    <location>
        <begin position="1"/>
        <end position="329"/>
    </location>
</feature>
<dbReference type="Gene3D" id="3.30.200.20">
    <property type="entry name" value="Phosphorylase Kinase, domain 1"/>
    <property type="match status" value="1"/>
</dbReference>
<evidence type="ECO:0000256" key="5">
    <source>
        <dbReference type="ARBA" id="ARBA00022840"/>
    </source>
</evidence>
<dbReference type="GO" id="GO:0004674">
    <property type="term" value="F:protein serine/threonine kinase activity"/>
    <property type="evidence" value="ECO:0007669"/>
    <property type="project" value="UniProtKB-KW"/>
</dbReference>
<dbReference type="SMART" id="SM00220">
    <property type="entry name" value="S_TKc"/>
    <property type="match status" value="1"/>
</dbReference>
<protein>
    <submittedName>
        <fullName evidence="7">Protein kinase, putative</fullName>
    </submittedName>
</protein>
<comment type="caution">
    <text evidence="7">The sequence shown here is derived from an EMBL/GenBank/DDBJ whole genome shotgun (WGS) entry which is preliminary data.</text>
</comment>
<sequence length="335" mass="38108">MQVISQGNCSKVYKARFCRDDEGFFALKVYDSSARGAQERKRELRSLRILASSKAECDFVVKPIFNNSLKNIAVEYCAGGDLATLLLERTPDHHEVRRFAFEIACGLQFLHMRMIIHEDVKPGNIGLTADQHIRILDFGLSEVLPEKPSCSFGQDYKPEDGNIRCANRGGVFSRHGTTPYACPEKLRELPHRFEADWWSYGVVIFEMLTGGLPWLGCSAEETCRMICEDPLVVPRALQNEVEPEALRFVHDLIGIKEPLHRLGYRGGVKDFESFPTEGWTESALVPEILRPSLDPEVLSFVQDLIGSKDPLDRLGWRRGLRDLEKHPFFRSIEIQ</sequence>
<keyword evidence="3" id="KW-0547">Nucleotide-binding</keyword>
<dbReference type="Gene3D" id="1.10.510.10">
    <property type="entry name" value="Transferase(Phosphotransferase) domain 1"/>
    <property type="match status" value="1"/>
</dbReference>
<dbReference type="InParanoid" id="A0A2R5G8K5"/>
<dbReference type="Proteomes" id="UP000241890">
    <property type="component" value="Unassembled WGS sequence"/>
</dbReference>
<dbReference type="GO" id="GO:0005524">
    <property type="term" value="F:ATP binding"/>
    <property type="evidence" value="ECO:0007669"/>
    <property type="project" value="UniProtKB-KW"/>
</dbReference>
<gene>
    <name evidence="7" type="ORF">FCC1311_036182</name>
</gene>
<evidence type="ECO:0000313" key="7">
    <source>
        <dbReference type="EMBL" id="GBG27396.1"/>
    </source>
</evidence>
<dbReference type="InterPro" id="IPR011009">
    <property type="entry name" value="Kinase-like_dom_sf"/>
</dbReference>
<evidence type="ECO:0000259" key="6">
    <source>
        <dbReference type="PROSITE" id="PS50011"/>
    </source>
</evidence>
<accession>A0A2R5G8K5</accession>
<evidence type="ECO:0000256" key="3">
    <source>
        <dbReference type="ARBA" id="ARBA00022741"/>
    </source>
</evidence>
<dbReference type="InterPro" id="IPR000719">
    <property type="entry name" value="Prot_kinase_dom"/>
</dbReference>
<keyword evidence="8" id="KW-1185">Reference proteome</keyword>
<evidence type="ECO:0000256" key="4">
    <source>
        <dbReference type="ARBA" id="ARBA00022777"/>
    </source>
</evidence>
<dbReference type="PROSITE" id="PS50011">
    <property type="entry name" value="PROTEIN_KINASE_DOM"/>
    <property type="match status" value="1"/>
</dbReference>
<evidence type="ECO:0000256" key="1">
    <source>
        <dbReference type="ARBA" id="ARBA00022527"/>
    </source>
</evidence>
<evidence type="ECO:0000313" key="8">
    <source>
        <dbReference type="Proteomes" id="UP000241890"/>
    </source>
</evidence>
<keyword evidence="4 7" id="KW-0418">Kinase</keyword>
<dbReference type="Pfam" id="PF00069">
    <property type="entry name" value="Pkinase"/>
    <property type="match status" value="1"/>
</dbReference>